<evidence type="ECO:0000313" key="2">
    <source>
        <dbReference type="EMBL" id="CAL8089367.1"/>
    </source>
</evidence>
<feature type="compositionally biased region" description="Polar residues" evidence="1">
    <location>
        <begin position="203"/>
        <end position="230"/>
    </location>
</feature>
<gene>
    <name evidence="2" type="ORF">ODALV1_LOCUS7349</name>
</gene>
<evidence type="ECO:0000256" key="1">
    <source>
        <dbReference type="SAM" id="MobiDB-lite"/>
    </source>
</evidence>
<name>A0ABP1Q884_9HEXA</name>
<proteinExistence type="predicted"/>
<accession>A0ABP1Q884</accession>
<protein>
    <submittedName>
        <fullName evidence="2">Uncharacterized protein</fullName>
    </submittedName>
</protein>
<comment type="caution">
    <text evidence="2">The sequence shown here is derived from an EMBL/GenBank/DDBJ whole genome shotgun (WGS) entry which is preliminary data.</text>
</comment>
<dbReference type="EMBL" id="CAXLJM020000023">
    <property type="protein sequence ID" value="CAL8089367.1"/>
    <property type="molecule type" value="Genomic_DNA"/>
</dbReference>
<sequence>MSRKTSFEEAQELPLNCGVDIEGACAEWDGTLQGILPEDNVEELGECEEDDAECLQRQSMVQEGQYDKTSTNLAVRGSTSSKKNSLRSTQKSFLTGYEKNELLGKETDPADKFKNPMFPEMENDPFEGLPGNYYKKNYRPDYPTDLRMKQVCASKPARRRTVVGTTKTQIQALFTPSDSAFLKNGQDDRSVAATSKKRGTGGASSLRTSLTKGETIAMSNLQYNETSPLEQNRMPPPIVSSSDEVIVDW</sequence>
<dbReference type="Proteomes" id="UP001642540">
    <property type="component" value="Unassembled WGS sequence"/>
</dbReference>
<evidence type="ECO:0000313" key="3">
    <source>
        <dbReference type="Proteomes" id="UP001642540"/>
    </source>
</evidence>
<feature type="region of interest" description="Disordered" evidence="1">
    <location>
        <begin position="61"/>
        <end position="90"/>
    </location>
</feature>
<reference evidence="2 3" key="1">
    <citation type="submission" date="2024-08" db="EMBL/GenBank/DDBJ databases">
        <authorList>
            <person name="Cucini C."/>
            <person name="Frati F."/>
        </authorList>
    </citation>
    <scope>NUCLEOTIDE SEQUENCE [LARGE SCALE GENOMIC DNA]</scope>
</reference>
<organism evidence="2 3">
    <name type="scientific">Orchesella dallaii</name>
    <dbReference type="NCBI Taxonomy" id="48710"/>
    <lineage>
        <taxon>Eukaryota</taxon>
        <taxon>Metazoa</taxon>
        <taxon>Ecdysozoa</taxon>
        <taxon>Arthropoda</taxon>
        <taxon>Hexapoda</taxon>
        <taxon>Collembola</taxon>
        <taxon>Entomobryomorpha</taxon>
        <taxon>Entomobryoidea</taxon>
        <taxon>Orchesellidae</taxon>
        <taxon>Orchesellinae</taxon>
        <taxon>Orchesella</taxon>
    </lineage>
</organism>
<feature type="region of interest" description="Disordered" evidence="1">
    <location>
        <begin position="189"/>
        <end position="249"/>
    </location>
</feature>
<keyword evidence="3" id="KW-1185">Reference proteome</keyword>